<evidence type="ECO:0000313" key="2">
    <source>
        <dbReference type="Proteomes" id="UP000033202"/>
    </source>
</evidence>
<gene>
    <name evidence="1" type="ORF">SCH01S_39_01130</name>
</gene>
<comment type="caution">
    <text evidence="1">The sequence shown here is derived from an EMBL/GenBank/DDBJ whole genome shotgun (WGS) entry which is preliminary data.</text>
</comment>
<reference evidence="1 2" key="1">
    <citation type="submission" date="2015-04" db="EMBL/GenBank/DDBJ databases">
        <title>Whole genome shotgun sequence of Sphingomonas changbaiensis NBRC 104936.</title>
        <authorList>
            <person name="Katano-Makiyama Y."/>
            <person name="Hosoyama A."/>
            <person name="Hashimoto M."/>
            <person name="Noguchi M."/>
            <person name="Tsuchikane K."/>
            <person name="Ohji S."/>
            <person name="Yamazoe A."/>
            <person name="Ichikawa N."/>
            <person name="Kimura A."/>
            <person name="Fujita N."/>
        </authorList>
    </citation>
    <scope>NUCLEOTIDE SEQUENCE [LARGE SCALE GENOMIC DNA]</scope>
    <source>
        <strain evidence="1 2">NBRC 104936</strain>
    </source>
</reference>
<organism evidence="1 2">
    <name type="scientific">Sphingomonas changbaiensis NBRC 104936</name>
    <dbReference type="NCBI Taxonomy" id="1219043"/>
    <lineage>
        <taxon>Bacteria</taxon>
        <taxon>Pseudomonadati</taxon>
        <taxon>Pseudomonadota</taxon>
        <taxon>Alphaproteobacteria</taxon>
        <taxon>Sphingomonadales</taxon>
        <taxon>Sphingomonadaceae</taxon>
        <taxon>Sphingomonas</taxon>
    </lineage>
</organism>
<dbReference type="RefSeq" id="WP_046348630.1">
    <property type="nucleotide sequence ID" value="NZ_BBWU01000039.1"/>
</dbReference>
<protein>
    <submittedName>
        <fullName evidence="1">Uncharacterized protein</fullName>
    </submittedName>
</protein>
<dbReference type="OrthoDB" id="7597108at2"/>
<dbReference type="EMBL" id="BBWU01000039">
    <property type="protein sequence ID" value="GAO39828.1"/>
    <property type="molecule type" value="Genomic_DNA"/>
</dbReference>
<evidence type="ECO:0000313" key="1">
    <source>
        <dbReference type="EMBL" id="GAO39828.1"/>
    </source>
</evidence>
<proteinExistence type="predicted"/>
<name>A0A0E9MQQ4_9SPHN</name>
<keyword evidence="2" id="KW-1185">Reference proteome</keyword>
<dbReference type="AlphaFoldDB" id="A0A0E9MQQ4"/>
<accession>A0A0E9MQQ4</accession>
<sequence>MQQQDEFSYHSQRATHELDLGLTADSGAVARAHLQLASMHMERLRELGSDESAAGPSAAD</sequence>
<dbReference type="Proteomes" id="UP000033202">
    <property type="component" value="Unassembled WGS sequence"/>
</dbReference>